<dbReference type="InterPro" id="IPR051795">
    <property type="entry name" value="Glycosyl_Hydrlase_43"/>
</dbReference>
<evidence type="ECO:0000256" key="1">
    <source>
        <dbReference type="ARBA" id="ARBA00009865"/>
    </source>
</evidence>
<evidence type="ECO:0008006" key="9">
    <source>
        <dbReference type="Google" id="ProtNLM"/>
    </source>
</evidence>
<dbReference type="InterPro" id="IPR006710">
    <property type="entry name" value="Glyco_hydro_43"/>
</dbReference>
<dbReference type="PANTHER" id="PTHR42812:SF5">
    <property type="entry name" value="ENDO-ARABINASE"/>
    <property type="match status" value="1"/>
</dbReference>
<comment type="similarity">
    <text evidence="1 5">Belongs to the glycosyl hydrolase 43 family.</text>
</comment>
<dbReference type="Proteomes" id="UP000318571">
    <property type="component" value="Chromosome 9"/>
</dbReference>
<evidence type="ECO:0000256" key="4">
    <source>
        <dbReference type="PIRSR" id="PIRSR606710-2"/>
    </source>
</evidence>
<sequence>MKCLQLTTTAILLNLGLGLASYINPIVDSNHPDPGVLRLPTGEYVAVTTSNLNQEGNLFPILFSKDMITWEERGHVFKQNEWPTWAFQDFWAPEIHLVDGRYQVYFSARQSENNQLAIGVAISQDSVNPFGPYLDLGRPIIQGEPGVIDIHYTRDPTNNEKPYLVWKTDDNALNQPSKIYIQEVESNGIDFVPGSVATIIMEATEPEDVNVVEGPSIFYQEPYFYLLFSGDVYLSPYYHTVVARSFKIQGPYERAPSDRTFLHTDLEKFENGEDCTFVGPGHGSPVISPTNRWVYVYHTWRYGLVDTYPPGRVMNLDPMNFDENMWPIVGVPSDTEQLDP</sequence>
<proteinExistence type="inferred from homology"/>
<dbReference type="STRING" id="6832.A0A553P033"/>
<dbReference type="CDD" id="cd08999">
    <property type="entry name" value="GH43_ABN-like"/>
    <property type="match status" value="1"/>
</dbReference>
<evidence type="ECO:0000256" key="3">
    <source>
        <dbReference type="ARBA" id="ARBA00023295"/>
    </source>
</evidence>
<dbReference type="PANTHER" id="PTHR42812">
    <property type="entry name" value="BETA-XYLOSIDASE"/>
    <property type="match status" value="1"/>
</dbReference>
<dbReference type="AlphaFoldDB" id="A0A553P033"/>
<dbReference type="Pfam" id="PF04616">
    <property type="entry name" value="Glyco_hydro_43"/>
    <property type="match status" value="1"/>
</dbReference>
<keyword evidence="6" id="KW-0732">Signal</keyword>
<evidence type="ECO:0000313" key="7">
    <source>
        <dbReference type="EMBL" id="TRY71054.1"/>
    </source>
</evidence>
<evidence type="ECO:0000256" key="2">
    <source>
        <dbReference type="ARBA" id="ARBA00022801"/>
    </source>
</evidence>
<name>A0A553P033_TIGCA</name>
<evidence type="ECO:0000256" key="5">
    <source>
        <dbReference type="RuleBase" id="RU361187"/>
    </source>
</evidence>
<keyword evidence="2 5" id="KW-0378">Hydrolase</keyword>
<evidence type="ECO:0000256" key="6">
    <source>
        <dbReference type="SAM" id="SignalP"/>
    </source>
</evidence>
<reference evidence="7 8" key="1">
    <citation type="journal article" date="2018" name="Nat. Ecol. Evol.">
        <title>Genomic signatures of mitonuclear coevolution across populations of Tigriopus californicus.</title>
        <authorList>
            <person name="Barreto F.S."/>
            <person name="Watson E.T."/>
            <person name="Lima T.G."/>
            <person name="Willett C.S."/>
            <person name="Edmands S."/>
            <person name="Li W."/>
            <person name="Burton R.S."/>
        </authorList>
    </citation>
    <scope>NUCLEOTIDE SEQUENCE [LARGE SCALE GENOMIC DNA]</scope>
    <source>
        <strain evidence="7 8">San Diego</strain>
    </source>
</reference>
<feature type="chain" id="PRO_5021809206" description="Arabinan endo-1,5-alpha-L-arabinosidase" evidence="6">
    <location>
        <begin position="21"/>
        <end position="340"/>
    </location>
</feature>
<dbReference type="Gene3D" id="2.115.10.20">
    <property type="entry name" value="Glycosyl hydrolase domain, family 43"/>
    <property type="match status" value="1"/>
</dbReference>
<dbReference type="InterPro" id="IPR023296">
    <property type="entry name" value="Glyco_hydro_beta-prop_sf"/>
</dbReference>
<dbReference type="OrthoDB" id="272289at2759"/>
<feature type="signal peptide" evidence="6">
    <location>
        <begin position="1"/>
        <end position="20"/>
    </location>
</feature>
<dbReference type="EMBL" id="VCGU01000009">
    <property type="protein sequence ID" value="TRY71054.1"/>
    <property type="molecule type" value="Genomic_DNA"/>
</dbReference>
<comment type="caution">
    <text evidence="7">The sequence shown here is derived from an EMBL/GenBank/DDBJ whole genome shotgun (WGS) entry which is preliminary data.</text>
</comment>
<evidence type="ECO:0000313" key="8">
    <source>
        <dbReference type="Proteomes" id="UP000318571"/>
    </source>
</evidence>
<organism evidence="7 8">
    <name type="scientific">Tigriopus californicus</name>
    <name type="common">Marine copepod</name>
    <dbReference type="NCBI Taxonomy" id="6832"/>
    <lineage>
        <taxon>Eukaryota</taxon>
        <taxon>Metazoa</taxon>
        <taxon>Ecdysozoa</taxon>
        <taxon>Arthropoda</taxon>
        <taxon>Crustacea</taxon>
        <taxon>Multicrustacea</taxon>
        <taxon>Hexanauplia</taxon>
        <taxon>Copepoda</taxon>
        <taxon>Harpacticoida</taxon>
        <taxon>Harpacticidae</taxon>
        <taxon>Tigriopus</taxon>
    </lineage>
</organism>
<dbReference type="OMA" id="TEDIPWV"/>
<keyword evidence="8" id="KW-1185">Reference proteome</keyword>
<feature type="site" description="Important for catalytic activity, responsible for pKa modulation of the active site Glu and correct orientation of both the proton donor and substrate" evidence="4">
    <location>
        <position position="149"/>
    </location>
</feature>
<accession>A0A553P033</accession>
<keyword evidence="3 5" id="KW-0326">Glycosidase</keyword>
<dbReference type="GO" id="GO:0004553">
    <property type="term" value="F:hydrolase activity, hydrolyzing O-glycosyl compounds"/>
    <property type="evidence" value="ECO:0007669"/>
    <property type="project" value="InterPro"/>
</dbReference>
<protein>
    <recommendedName>
        <fullName evidence="9">Arabinan endo-1,5-alpha-L-arabinosidase</fullName>
    </recommendedName>
</protein>
<gene>
    <name evidence="7" type="ORF">TCAL_02409</name>
</gene>
<dbReference type="GO" id="GO:0005975">
    <property type="term" value="P:carbohydrate metabolic process"/>
    <property type="evidence" value="ECO:0007669"/>
    <property type="project" value="InterPro"/>
</dbReference>
<dbReference type="SUPFAM" id="SSF75005">
    <property type="entry name" value="Arabinanase/levansucrase/invertase"/>
    <property type="match status" value="1"/>
</dbReference>